<evidence type="ECO:0008006" key="3">
    <source>
        <dbReference type="Google" id="ProtNLM"/>
    </source>
</evidence>
<dbReference type="NCBIfam" id="TIGR03790">
    <property type="entry name" value="TIGR03790 family protein"/>
    <property type="match status" value="1"/>
</dbReference>
<name>A0A445MXY6_9BACT</name>
<keyword evidence="1" id="KW-0732">Signal</keyword>
<gene>
    <name evidence="2" type="ORF">PITCH_A2170006</name>
</gene>
<proteinExistence type="predicted"/>
<dbReference type="InterPro" id="IPR022265">
    <property type="entry name" value="CHP03790"/>
</dbReference>
<reference evidence="2" key="1">
    <citation type="submission" date="2018-01" db="EMBL/GenBank/DDBJ databases">
        <authorList>
            <person name="Regsiter A."/>
            <person name="William W."/>
        </authorList>
    </citation>
    <scope>NUCLEOTIDE SEQUENCE</scope>
    <source>
        <strain evidence="2">TRIP AH-1</strain>
    </source>
</reference>
<feature type="signal peptide" evidence="1">
    <location>
        <begin position="1"/>
        <end position="27"/>
    </location>
</feature>
<feature type="chain" id="PRO_5019309374" description="TIGR03790 family protein" evidence="1">
    <location>
        <begin position="28"/>
        <end position="544"/>
    </location>
</feature>
<dbReference type="EMBL" id="OJIN01000132">
    <property type="protein sequence ID" value="SPD74221.1"/>
    <property type="molecule type" value="Genomic_DNA"/>
</dbReference>
<evidence type="ECO:0000256" key="1">
    <source>
        <dbReference type="SAM" id="SignalP"/>
    </source>
</evidence>
<protein>
    <recommendedName>
        <fullName evidence="3">TIGR03790 family protein</fullName>
    </recommendedName>
</protein>
<accession>A0A445MXY6</accession>
<sequence>MKARKLNPFFPAPLFLIMMLPALFTMAASEAFAVTASDLIIVYNLNMKESKDVAFYYAKKRQAPKQHIVGVDVPATERMPRWAYEQRLVGPLKEMIKGFVDNKKTPALLLVYGIPLVVEGPALEKADNEFTNLIRQRVEEYKKLVLDMTGDINIIINGGVSRNSKDQSPDMTDSDEGPLDSAEKAIKGAIKYLEDHQSEKGAEPVKQTILSLVIRLSGTSVFVKASMEKMSKLGDKDKVILNDHQFLIQHSILQQELTRQSFKGVLPENALETASRVRLVGGLMGELGFWQELDMQYGKAQTSASVDSELAMITAGPYQLAGWLPNPFCADFDSLPIISEIRAKAIMVGRLDGPTAGMAKRLVDDAVETEKTGLTGTFYIDARGLEQDGKYGGYPWYDKHLIDLAELIKDNKLMNVVLDTGLNLFPEGKCPDAALYCGWYSLGNYVDCFTWKKGAVAFHVASAEASTLKKRESNVWCKRLIEDGVAATLGPVEEPYLTSFPLPDRFFPLLMTGKMPLIEVYFRTVPNLSWRQVLIGDPLYTPFR</sequence>
<dbReference type="AlphaFoldDB" id="A0A445MXY6"/>
<evidence type="ECO:0000313" key="2">
    <source>
        <dbReference type="EMBL" id="SPD74221.1"/>
    </source>
</evidence>
<organism evidence="2">
    <name type="scientific">uncultured Desulfobacterium sp</name>
    <dbReference type="NCBI Taxonomy" id="201089"/>
    <lineage>
        <taxon>Bacteria</taxon>
        <taxon>Pseudomonadati</taxon>
        <taxon>Thermodesulfobacteriota</taxon>
        <taxon>Desulfobacteria</taxon>
        <taxon>Desulfobacterales</taxon>
        <taxon>Desulfobacteriaceae</taxon>
        <taxon>Desulfobacterium</taxon>
        <taxon>environmental samples</taxon>
    </lineage>
</organism>